<dbReference type="Proteomes" id="UP000092573">
    <property type="component" value="Chromosome"/>
</dbReference>
<keyword evidence="6 7" id="KW-0472">Membrane</keyword>
<sequence length="419" mass="45371">MIAASNPSVLRTNRSYRHLWLARIFTTTSFQMLTVVISWQMYALTHDAFSLGLVGLAEFIPMLLLTLIAGQVADRFERRKIIFICQLIECGVVAMLVISTLGDWIQSYHILIAAAILGASRSFENPTNSAMVPDLVDREELPQAAAWSASAGQTASIVGPSLGGLLLYWGPSTVYFTSIAALLISAFLILSIKAKRTVRKAEAISIDSLLNGLRFVFKRKIILGTISLDLFAVLLGGATALLPIFSEDVLHTGSWGLGLLRTAPAVGALLMSLVLTRYSIQHAIGKYLFSSLAVFGLATVLFAVSKSLALSLFALFLIGASDVVSVVIRSTLVQLNTPQEMQGRVNAVNMLFIGTSNQLGEFESGTMAKLVGPVAATIIGGFGTLVVAVLWMYMFPVLRTLKTFYDSSPELQEKEVRQV</sequence>
<dbReference type="EMBL" id="CP014167">
    <property type="protein sequence ID" value="ANS76790.1"/>
    <property type="molecule type" value="Genomic_DNA"/>
</dbReference>
<organism evidence="9 10">
    <name type="scientific">Paenibacillus yonginensis</name>
    <dbReference type="NCBI Taxonomy" id="1462996"/>
    <lineage>
        <taxon>Bacteria</taxon>
        <taxon>Bacillati</taxon>
        <taxon>Bacillota</taxon>
        <taxon>Bacilli</taxon>
        <taxon>Bacillales</taxon>
        <taxon>Paenibacillaceae</taxon>
        <taxon>Paenibacillus</taxon>
    </lineage>
</organism>
<dbReference type="InterPro" id="IPR010290">
    <property type="entry name" value="TM_effector"/>
</dbReference>
<keyword evidence="10" id="KW-1185">Reference proteome</keyword>
<dbReference type="OrthoDB" id="9775268at2"/>
<evidence type="ECO:0000256" key="1">
    <source>
        <dbReference type="ARBA" id="ARBA00004651"/>
    </source>
</evidence>
<feature type="transmembrane region" description="Helical" evidence="7">
    <location>
        <begin position="221"/>
        <end position="245"/>
    </location>
</feature>
<evidence type="ECO:0000256" key="3">
    <source>
        <dbReference type="ARBA" id="ARBA00022475"/>
    </source>
</evidence>
<dbReference type="PANTHER" id="PTHR23513">
    <property type="entry name" value="INTEGRAL MEMBRANE EFFLUX PROTEIN-RELATED"/>
    <property type="match status" value="1"/>
</dbReference>
<feature type="transmembrane region" description="Helical" evidence="7">
    <location>
        <begin position="48"/>
        <end position="69"/>
    </location>
</feature>
<dbReference type="Pfam" id="PF05977">
    <property type="entry name" value="MFS_3"/>
    <property type="match status" value="1"/>
</dbReference>
<feature type="transmembrane region" description="Helical" evidence="7">
    <location>
        <begin position="370"/>
        <end position="394"/>
    </location>
</feature>
<dbReference type="PANTHER" id="PTHR23513:SF9">
    <property type="entry name" value="ENTEROBACTIN EXPORTER ENTS"/>
    <property type="match status" value="1"/>
</dbReference>
<keyword evidence="2" id="KW-0813">Transport</keyword>
<feature type="transmembrane region" description="Helical" evidence="7">
    <location>
        <begin position="287"/>
        <end position="304"/>
    </location>
</feature>
<name>A0A1B1N5S7_9BACL</name>
<proteinExistence type="predicted"/>
<evidence type="ECO:0000256" key="2">
    <source>
        <dbReference type="ARBA" id="ARBA00022448"/>
    </source>
</evidence>
<keyword evidence="3" id="KW-1003">Cell membrane</keyword>
<dbReference type="KEGG" id="pyg:AWM70_21210"/>
<feature type="transmembrane region" description="Helical" evidence="7">
    <location>
        <begin position="257"/>
        <end position="275"/>
    </location>
</feature>
<dbReference type="Gene3D" id="1.20.1250.20">
    <property type="entry name" value="MFS general substrate transporter like domains"/>
    <property type="match status" value="1"/>
</dbReference>
<feature type="transmembrane region" description="Helical" evidence="7">
    <location>
        <begin position="310"/>
        <end position="332"/>
    </location>
</feature>
<evidence type="ECO:0000256" key="5">
    <source>
        <dbReference type="ARBA" id="ARBA00022989"/>
    </source>
</evidence>
<dbReference type="CDD" id="cd06173">
    <property type="entry name" value="MFS_MefA_like"/>
    <property type="match status" value="1"/>
</dbReference>
<accession>A0A1B1N5S7</accession>
<evidence type="ECO:0000259" key="8">
    <source>
        <dbReference type="PROSITE" id="PS50850"/>
    </source>
</evidence>
<gene>
    <name evidence="9" type="ORF">AWM70_21210</name>
</gene>
<evidence type="ECO:0000256" key="7">
    <source>
        <dbReference type="SAM" id="Phobius"/>
    </source>
</evidence>
<dbReference type="SUPFAM" id="SSF103473">
    <property type="entry name" value="MFS general substrate transporter"/>
    <property type="match status" value="1"/>
</dbReference>
<reference evidence="9 10" key="1">
    <citation type="submission" date="2016-01" db="EMBL/GenBank/DDBJ databases">
        <title>Complete Genome Sequence of Paenibacillus yonginensis DCY84, a novel Plant Growth-Promoting Bacteria with Elicitation of Induced Systemic Resistance.</title>
        <authorList>
            <person name="Kim Y.J."/>
            <person name="Yang D.C."/>
            <person name="Sukweenadhi J."/>
        </authorList>
    </citation>
    <scope>NUCLEOTIDE SEQUENCE [LARGE SCALE GENOMIC DNA]</scope>
    <source>
        <strain evidence="9 10">DCY84</strain>
    </source>
</reference>
<dbReference type="InterPro" id="IPR020846">
    <property type="entry name" value="MFS_dom"/>
</dbReference>
<evidence type="ECO:0000256" key="6">
    <source>
        <dbReference type="ARBA" id="ARBA00023136"/>
    </source>
</evidence>
<keyword evidence="4 7" id="KW-0812">Transmembrane</keyword>
<dbReference type="PROSITE" id="PS50850">
    <property type="entry name" value="MFS"/>
    <property type="match status" value="1"/>
</dbReference>
<dbReference type="InterPro" id="IPR036259">
    <property type="entry name" value="MFS_trans_sf"/>
</dbReference>
<evidence type="ECO:0000313" key="9">
    <source>
        <dbReference type="EMBL" id="ANS76790.1"/>
    </source>
</evidence>
<feature type="transmembrane region" description="Helical" evidence="7">
    <location>
        <begin position="20"/>
        <end position="42"/>
    </location>
</feature>
<feature type="domain" description="Major facilitator superfamily (MFS) profile" evidence="8">
    <location>
        <begin position="1"/>
        <end position="399"/>
    </location>
</feature>
<comment type="subcellular location">
    <subcellularLocation>
        <location evidence="1">Cell membrane</location>
        <topology evidence="1">Multi-pass membrane protein</topology>
    </subcellularLocation>
</comment>
<dbReference type="AlphaFoldDB" id="A0A1B1N5S7"/>
<dbReference type="GO" id="GO:0005886">
    <property type="term" value="C:plasma membrane"/>
    <property type="evidence" value="ECO:0007669"/>
    <property type="project" value="UniProtKB-SubCell"/>
</dbReference>
<dbReference type="STRING" id="1462996.AWM70_21210"/>
<feature type="transmembrane region" description="Helical" evidence="7">
    <location>
        <begin position="81"/>
        <end position="99"/>
    </location>
</feature>
<protein>
    <submittedName>
        <fullName evidence="9">MFS transporter</fullName>
    </submittedName>
</protein>
<dbReference type="GO" id="GO:0022857">
    <property type="term" value="F:transmembrane transporter activity"/>
    <property type="evidence" value="ECO:0007669"/>
    <property type="project" value="InterPro"/>
</dbReference>
<evidence type="ECO:0000313" key="10">
    <source>
        <dbReference type="Proteomes" id="UP000092573"/>
    </source>
</evidence>
<evidence type="ECO:0000256" key="4">
    <source>
        <dbReference type="ARBA" id="ARBA00022692"/>
    </source>
</evidence>
<keyword evidence="5 7" id="KW-1133">Transmembrane helix</keyword>
<feature type="transmembrane region" description="Helical" evidence="7">
    <location>
        <begin position="174"/>
        <end position="192"/>
    </location>
</feature>